<dbReference type="Proteomes" id="UP001178507">
    <property type="component" value="Unassembled WGS sequence"/>
</dbReference>
<keyword evidence="2" id="KW-0812">Transmembrane</keyword>
<reference evidence="3" key="1">
    <citation type="submission" date="2023-08" db="EMBL/GenBank/DDBJ databases">
        <authorList>
            <person name="Chen Y."/>
            <person name="Shah S."/>
            <person name="Dougan E. K."/>
            <person name="Thang M."/>
            <person name="Chan C."/>
        </authorList>
    </citation>
    <scope>NUCLEOTIDE SEQUENCE</scope>
</reference>
<dbReference type="PROSITE" id="PS00018">
    <property type="entry name" value="EF_HAND_1"/>
    <property type="match status" value="1"/>
</dbReference>
<feature type="transmembrane region" description="Helical" evidence="2">
    <location>
        <begin position="435"/>
        <end position="455"/>
    </location>
</feature>
<dbReference type="EMBL" id="CAUJNA010003336">
    <property type="protein sequence ID" value="CAJ1399433.1"/>
    <property type="molecule type" value="Genomic_DNA"/>
</dbReference>
<feature type="transmembrane region" description="Helical" evidence="2">
    <location>
        <begin position="226"/>
        <end position="245"/>
    </location>
</feature>
<comment type="caution">
    <text evidence="3">The sequence shown here is derived from an EMBL/GenBank/DDBJ whole genome shotgun (WGS) entry which is preliminary data.</text>
</comment>
<evidence type="ECO:0000256" key="1">
    <source>
        <dbReference type="SAM" id="Coils"/>
    </source>
</evidence>
<keyword evidence="4" id="KW-1185">Reference proteome</keyword>
<keyword evidence="2" id="KW-1133">Transmembrane helix</keyword>
<gene>
    <name evidence="3" type="ORF">EVOR1521_LOCUS22967</name>
</gene>
<organism evidence="3 4">
    <name type="scientific">Effrenium voratum</name>
    <dbReference type="NCBI Taxonomy" id="2562239"/>
    <lineage>
        <taxon>Eukaryota</taxon>
        <taxon>Sar</taxon>
        <taxon>Alveolata</taxon>
        <taxon>Dinophyceae</taxon>
        <taxon>Suessiales</taxon>
        <taxon>Symbiodiniaceae</taxon>
        <taxon>Effrenium</taxon>
    </lineage>
</organism>
<dbReference type="AlphaFoldDB" id="A0AA36J6I3"/>
<feature type="transmembrane region" description="Helical" evidence="2">
    <location>
        <begin position="53"/>
        <end position="76"/>
    </location>
</feature>
<feature type="transmembrane region" description="Helical" evidence="2">
    <location>
        <begin position="461"/>
        <end position="479"/>
    </location>
</feature>
<proteinExistence type="predicted"/>
<feature type="transmembrane region" description="Helical" evidence="2">
    <location>
        <begin position="383"/>
        <end position="404"/>
    </location>
</feature>
<sequence>MLSTGGLLWPLLAILCGLVVAAAVIYAAVYDAIPQPFCGFRLPTVPGLKEEHFYWGAFAVAACLSAVTLLSCVFAFSSGFGGNAFNWAASEVSMLLDGVKTSMQDVEGVQKAAAAVHSDLDDLYQTCPPSIEQMLGSSVTRVKTDIMKASEESGLTVKALQAFPALLQRGADELSALSAWLPILAALSLTAVLLCYCAVGLELLVSQNLTVQKRLSIKLSPGALRLVLPVSIAVAAVVLCTAAAAELSTAGTVTNFCRGGPDSKVLELASETAGKTSSAYGLAEYYLTGKPDNPATAHLSLAQAAVSACISWLDEYRTALATTCPQWKAQEAYSDLQNLEENLNASGAVLQPSGLYPHYQTATHVAACVGGSSGLASLALEQVLLGAVLLPFLGLSTSWVLSFLSRGGVYQKLAQGKADASSDDEASKHEDLNSLYYVVYAFSAVIFAVGTWMYVVPQPGILRPVIGTLLFATGIFLMMNSDLIVTYFRLHEQVEKFKSNNDSYQKNVDKTAQEVRTLQTAAKGFEEIDRKFGSDIDRAMKEVRMMETAARSKMGMSIGRMVQLYMDVDQDKKISDKELDEAVNTLADIFGAMIKGLRAERLPKMIDAIRGHKIFRTTGSISLDSFAKAFEITLFVPEVKQISQSVKGVIDDAESRAAAKAARRGQSP</sequence>
<keyword evidence="1" id="KW-0175">Coiled coil</keyword>
<name>A0AA36J6I3_9DINO</name>
<evidence type="ECO:0008006" key="5">
    <source>
        <dbReference type="Google" id="ProtNLM"/>
    </source>
</evidence>
<dbReference type="InterPro" id="IPR018247">
    <property type="entry name" value="EF_Hand_1_Ca_BS"/>
</dbReference>
<feature type="transmembrane region" description="Helical" evidence="2">
    <location>
        <begin position="6"/>
        <end position="33"/>
    </location>
</feature>
<feature type="coiled-coil region" evidence="1">
    <location>
        <begin position="494"/>
        <end position="521"/>
    </location>
</feature>
<protein>
    <recommendedName>
        <fullName evidence="5">EF-hand domain-containing protein</fullName>
    </recommendedName>
</protein>
<evidence type="ECO:0000313" key="4">
    <source>
        <dbReference type="Proteomes" id="UP001178507"/>
    </source>
</evidence>
<accession>A0AA36J6I3</accession>
<evidence type="ECO:0000256" key="2">
    <source>
        <dbReference type="SAM" id="Phobius"/>
    </source>
</evidence>
<keyword evidence="2" id="KW-0472">Membrane</keyword>
<evidence type="ECO:0000313" key="3">
    <source>
        <dbReference type="EMBL" id="CAJ1399433.1"/>
    </source>
</evidence>